<name>A0A5K1UFQ6_ENTHI</name>
<dbReference type="EMBL" id="BDEQ01000001">
    <property type="protein sequence ID" value="GAT92547.1"/>
    <property type="molecule type" value="Genomic_DNA"/>
</dbReference>
<dbReference type="VEuPathDB" id="AmoebaDB:EHI7A_021510"/>
<protein>
    <submittedName>
        <fullName evidence="1">Uncharacterized protein</fullName>
    </submittedName>
</protein>
<dbReference type="AlphaFoldDB" id="A0A5K1UFQ6"/>
<accession>A0A5K1UFQ6</accession>
<dbReference type="Proteomes" id="UP000078387">
    <property type="component" value="Unassembled WGS sequence"/>
</dbReference>
<dbReference type="VEuPathDB" id="AmoebaDB:KM1_002370"/>
<dbReference type="GO" id="GO:0070461">
    <property type="term" value="C:SAGA-type complex"/>
    <property type="evidence" value="ECO:0007669"/>
    <property type="project" value="InterPro"/>
</dbReference>
<dbReference type="VEuPathDB" id="AmoebaDB:EHI_182840"/>
<evidence type="ECO:0000313" key="2">
    <source>
        <dbReference type="Proteomes" id="UP000078387"/>
    </source>
</evidence>
<dbReference type="VEuPathDB" id="AmoebaDB:EHI8A_040140"/>
<dbReference type="Pfam" id="PF12767">
    <property type="entry name" value="SAGA-Tad1"/>
    <property type="match status" value="1"/>
</dbReference>
<gene>
    <name evidence="1" type="ORF">CL6EHI_182840</name>
</gene>
<dbReference type="VEuPathDB" id="AmoebaDB:EHI5A_001720"/>
<comment type="caution">
    <text evidence="1">The sequence shown here is derived from an EMBL/GenBank/DDBJ whole genome shotgun (WGS) entry which is preliminary data.</text>
</comment>
<reference evidence="1 2" key="1">
    <citation type="submission" date="2016-05" db="EMBL/GenBank/DDBJ databases">
        <title>First whole genome sequencing of Entamoeba histolytica HM1:IMSS-clone-6.</title>
        <authorList>
            <person name="Mukherjee Avik.K."/>
            <person name="Izumyama S."/>
            <person name="Nakada-Tsukui K."/>
            <person name="Nozaki T."/>
        </authorList>
    </citation>
    <scope>NUCLEOTIDE SEQUENCE [LARGE SCALE GENOMIC DNA]</scope>
    <source>
        <strain evidence="1 2">HM1:IMSS clone 6</strain>
    </source>
</reference>
<proteinExistence type="predicted"/>
<evidence type="ECO:0000313" key="1">
    <source>
        <dbReference type="EMBL" id="GAT92547.1"/>
    </source>
</evidence>
<sequence>MMASWEIAIQEIQGTMGERSQEYFQLLRSYLLCQISKSEYTEQLYGISQTFPTIIQLNNNLLSSLLCKNGIEQYPAQIIPPVSISPDDAAFTF</sequence>
<organism evidence="1 2">
    <name type="scientific">Entamoeba histolytica</name>
    <dbReference type="NCBI Taxonomy" id="5759"/>
    <lineage>
        <taxon>Eukaryota</taxon>
        <taxon>Amoebozoa</taxon>
        <taxon>Evosea</taxon>
        <taxon>Archamoebae</taxon>
        <taxon>Mastigamoebida</taxon>
        <taxon>Entamoebidae</taxon>
        <taxon>Entamoeba</taxon>
    </lineage>
</organism>
<dbReference type="InterPro" id="IPR024738">
    <property type="entry name" value="Hfi1/Tada1"/>
</dbReference>